<dbReference type="GO" id="GO:0005604">
    <property type="term" value="C:basement membrane"/>
    <property type="evidence" value="ECO:0007669"/>
    <property type="project" value="UniProtKB-SubCell"/>
</dbReference>
<feature type="disulfide bond" evidence="12">
    <location>
        <begin position="882"/>
        <end position="891"/>
    </location>
</feature>
<proteinExistence type="predicted"/>
<dbReference type="CDD" id="cd00055">
    <property type="entry name" value="EGF_Lam"/>
    <property type="match status" value="13"/>
</dbReference>
<feature type="signal peptide" evidence="14">
    <location>
        <begin position="1"/>
        <end position="21"/>
    </location>
</feature>
<evidence type="ECO:0000256" key="7">
    <source>
        <dbReference type="ARBA" id="ARBA00022889"/>
    </source>
</evidence>
<feature type="disulfide bond" evidence="12">
    <location>
        <begin position="1096"/>
        <end position="1105"/>
    </location>
</feature>
<dbReference type="Gene3D" id="2.60.120.260">
    <property type="entry name" value="Galactose-binding domain-like"/>
    <property type="match status" value="1"/>
</dbReference>
<evidence type="ECO:0000313" key="19">
    <source>
        <dbReference type="Proteomes" id="UP001497497"/>
    </source>
</evidence>
<evidence type="ECO:0000256" key="8">
    <source>
        <dbReference type="ARBA" id="ARBA00023054"/>
    </source>
</evidence>
<evidence type="ECO:0000256" key="2">
    <source>
        <dbReference type="ARBA" id="ARBA00022525"/>
    </source>
</evidence>
<dbReference type="InterPro" id="IPR056558">
    <property type="entry name" value="LAMB1-4_helical"/>
</dbReference>
<name>A0AAV2HWA7_LYMST</name>
<feature type="disulfide bond" evidence="12">
    <location>
        <begin position="1123"/>
        <end position="1135"/>
    </location>
</feature>
<evidence type="ECO:0008006" key="20">
    <source>
        <dbReference type="Google" id="ProtNLM"/>
    </source>
</evidence>
<dbReference type="GO" id="GO:0009888">
    <property type="term" value="P:tissue development"/>
    <property type="evidence" value="ECO:0007669"/>
    <property type="project" value="TreeGrafter"/>
</dbReference>
<feature type="domain" description="Laminin EGF-like" evidence="15">
    <location>
        <begin position="399"/>
        <end position="458"/>
    </location>
</feature>
<feature type="disulfide bond" evidence="12">
    <location>
        <begin position="819"/>
        <end position="836"/>
    </location>
</feature>
<feature type="disulfide bond" evidence="12">
    <location>
        <begin position="838"/>
        <end position="847"/>
    </location>
</feature>
<dbReference type="PROSITE" id="PS01248">
    <property type="entry name" value="EGF_LAM_1"/>
    <property type="match status" value="5"/>
</dbReference>
<dbReference type="FunFam" id="2.60.120.260:FF:000010">
    <property type="entry name" value="Laminin subunit beta 1"/>
    <property type="match status" value="1"/>
</dbReference>
<protein>
    <recommendedName>
        <fullName evidence="20">Laminin subunit beta-1</fullName>
    </recommendedName>
</protein>
<feature type="coiled-coil region" evidence="13">
    <location>
        <begin position="1270"/>
        <end position="1304"/>
    </location>
</feature>
<dbReference type="InterPro" id="IPR013015">
    <property type="entry name" value="Laminin_IV_B"/>
</dbReference>
<dbReference type="PROSITE" id="PS50027">
    <property type="entry name" value="EGF_LAM_2"/>
    <property type="match status" value="8"/>
</dbReference>
<dbReference type="FunFam" id="2.10.25.10:FF:000135">
    <property type="entry name" value="Laminin subunit beta 4"/>
    <property type="match status" value="1"/>
</dbReference>
<evidence type="ECO:0000259" key="16">
    <source>
        <dbReference type="PROSITE" id="PS51116"/>
    </source>
</evidence>
<dbReference type="Pfam" id="PF21199">
    <property type="entry name" value="LAMININ_IV_B"/>
    <property type="match status" value="1"/>
</dbReference>
<dbReference type="PRINTS" id="PR00011">
    <property type="entry name" value="EGFLAMININ"/>
</dbReference>
<evidence type="ECO:0000256" key="5">
    <source>
        <dbReference type="ARBA" id="ARBA00022737"/>
    </source>
</evidence>
<dbReference type="Pfam" id="PF23219">
    <property type="entry name" value="LAMB1"/>
    <property type="match status" value="1"/>
</dbReference>
<feature type="domain" description="Laminin IV type B" evidence="16">
    <location>
        <begin position="550"/>
        <end position="763"/>
    </location>
</feature>
<dbReference type="FunFam" id="2.10.25.10:FF:000105">
    <property type="entry name" value="laminin subunit gamma-1"/>
    <property type="match status" value="1"/>
</dbReference>
<sequence length="1769" mass="197018">MDYSLVILLALVSALFQGGVSQFRRQPKCELGSCYPATGDLLIGRELNLTASSTCGLDAPQRYCVVSYLEKDTKCFTCDSRQPWSARVVENSHRIENIVSSFKDRTQRWWQAETGKANVYIQLDLEAEFHFTHLIMTFKTFRPKAMLIERSYDFGRTWKVYRYFAQNCDRSFPGVTKRVVNSLSDVICDEQYSAETPSTAGEVIFRVLPPFISIPDPYSEAVQDLLKLTNLRINFTELHTLGDTLLDTRQEIKEKYYYALYDVTVRGSCSCYGHASRCLPVPGYNRSEETNRAMVHGMCECAHNTKGFNCEMCEDFYHDHPWKPARRNQPNICKKCNCNNHATECHFDAARFQASGELSGGVCDNCMHNTMGVNCQDCKPFYYQDPTRDIRDPEICQPCDCDSFGSQRNGLCEQVTDEIGGTVAGRCLCKPFVTGARCDRCKENYWNLQQDNPLGCEPCTCNPDGTLPDVGCDMELGLCRCKRYVTGKNCERCYHGYYGMSAEDKYGCKRCNCDLGGALKHSCDDETGQCECRPHIRGKQCNEVEPGYFYAHLDYYLFEAEYGRGIGNARVYIREPYPNITVNYWTGSGYMKVMEGDSIEFTVSDLPFSTYYDIVIRHEPRMPEVFEDVRVSVIRPGQVDPDGLCGDFKPRDDLKSVSLQPGARHEVVSPPSCLEQNTQYTIRVDFNTYKTGESNPEATLMIDSILLVPTTKYIPIYQGGGLPEYMKNEFLNNRCDIHQLPSVKSPLSKECQKHTFSISAVFHNGALDCECDRTGSTSLECNPSGGQCECKPNVVGRKCDQCAPGTFGFGPNGCAPCNCHEFGAKDNFCNEVTGQCTCNQNLAGRTCDQCRVGFWGFPQCRQCQCNGNADTCEPLTGICINCRDFTHGDYCDRCTRGYYGDPRIGVRVPCKPCMCPGGPTSSVQHADICTFDPRSQEVYCNCRQGYAGSKCDSCIDNYFGNPAEFGGDCQPCVCNNNINIDDPGSCNGLTGQCLKCLYNTEGFACENCVANYYGDATKQNCVRCVCNSYGTDTRLGPCDRVTGQCGCLPNVGGVRCDECAANHWNLASGKGCTACDCDPEGSESLQCNQLDGQCRCLPGRGGLKCADCEDSFYGDPRDQCIPCNCNQQGSPSRQCDRRTGQCSCYPGVTGYKCDRCARGTTGNLPNCVPCGECFDNWDKIIMDLRDQTHDIVKRANDVSVTGAIKAFDEEFRLMQKNIDDIKKILANVNYTQVDIKEIADLLDSVKNNLTESTKSLNVVDQELSTTTTRVKKGSLKIQILQERVDNLKNLAMELQNNATNIQIREVGGAFDKIREAQRESRDAQSRVDDTSSIIQESEKVRAETEKLVVTRQGRFREQLQENAKNLNSLESDVKKLGDDISEINHMVCGEPGAPCSTLCGGGGCGKCGGDSCNGAVTMAQTALSLAQQAEEMLNAKNRNATDDIIPRAQKARQDAQDARASAQMAFDEALKARNLTESTKLNLDALLNNIRNYLIGNNTATPEDVEKLANEVLAMEIPLKPEQIKDLSDKINRAVNSLKDIDKILAQTAESRRQAEELKEQAEEASANAQAVRKTATDVRNALDEAKEVQDKAENAIQKARNDIREAEEDLNLISRLTGNVSSVSAASEDILNQLKDRLDQLTKRYTVLKVDILDKAEKAADQAATVSQDALDKASELNTIYDSISKSLDDKYNDTKSAKDRAQALKDRAENIYKFTETKKSQLTDVEQKIAGNEVKLSKLQEEINRLNDKMDEYLKYITDKAKFYVTC</sequence>
<feature type="domain" description="Laminin EGF-like" evidence="15">
    <location>
        <begin position="459"/>
        <end position="510"/>
    </location>
</feature>
<dbReference type="FunFam" id="2.10.25.10:FF:000090">
    <property type="entry name" value="laminin subunit alpha"/>
    <property type="match status" value="2"/>
</dbReference>
<evidence type="ECO:0000259" key="15">
    <source>
        <dbReference type="PROSITE" id="PS50027"/>
    </source>
</evidence>
<evidence type="ECO:0000256" key="11">
    <source>
        <dbReference type="ARBA" id="ARBA00023292"/>
    </source>
</evidence>
<dbReference type="SMART" id="SM00181">
    <property type="entry name" value="EGF"/>
    <property type="match status" value="6"/>
</dbReference>
<dbReference type="FunFam" id="2.10.25.10:FF:000280">
    <property type="entry name" value="Laminin subunit beta 4"/>
    <property type="match status" value="1"/>
</dbReference>
<feature type="disulfide bond" evidence="12">
    <location>
        <begin position="790"/>
        <end position="799"/>
    </location>
</feature>
<dbReference type="PROSITE" id="PS51116">
    <property type="entry name" value="LAMININ_IVB"/>
    <property type="match status" value="1"/>
</dbReference>
<evidence type="ECO:0000256" key="4">
    <source>
        <dbReference type="ARBA" id="ARBA00022729"/>
    </source>
</evidence>
<keyword evidence="11 12" id="KW-0424">Laminin EGF-like domain</keyword>
<dbReference type="SUPFAM" id="SSF57196">
    <property type="entry name" value="EGF/Laminin"/>
    <property type="match status" value="13"/>
</dbReference>
<evidence type="ECO:0000256" key="1">
    <source>
        <dbReference type="ARBA" id="ARBA00004302"/>
    </source>
</evidence>
<evidence type="ECO:0000256" key="14">
    <source>
        <dbReference type="SAM" id="SignalP"/>
    </source>
</evidence>
<feature type="domain" description="Laminin EGF-like" evidence="15">
    <location>
        <begin position="1123"/>
        <end position="1169"/>
    </location>
</feature>
<dbReference type="Gene3D" id="2.10.25.10">
    <property type="entry name" value="Laminin"/>
    <property type="match status" value="9"/>
</dbReference>
<dbReference type="Pfam" id="PF00055">
    <property type="entry name" value="Laminin_N"/>
    <property type="match status" value="1"/>
</dbReference>
<dbReference type="EMBL" id="CAXITT010000275">
    <property type="protein sequence ID" value="CAL1537788.1"/>
    <property type="molecule type" value="Genomic_DNA"/>
</dbReference>
<gene>
    <name evidence="18" type="ORF">GSLYS_00011690001</name>
</gene>
<keyword evidence="5" id="KW-0677">Repeat</keyword>
<dbReference type="GO" id="GO:0007155">
    <property type="term" value="P:cell adhesion"/>
    <property type="evidence" value="ECO:0007669"/>
    <property type="project" value="UniProtKB-KW"/>
</dbReference>
<dbReference type="FunFam" id="2.170.300.10:FF:000001">
    <property type="entry name" value="Laminin subunit beta-1"/>
    <property type="match status" value="1"/>
</dbReference>
<dbReference type="SMART" id="SM00136">
    <property type="entry name" value="LamNT"/>
    <property type="match status" value="1"/>
</dbReference>
<evidence type="ECO:0000256" key="9">
    <source>
        <dbReference type="ARBA" id="ARBA00023157"/>
    </source>
</evidence>
<keyword evidence="10" id="KW-0325">Glycoprotein</keyword>
<feature type="disulfide bond" evidence="12">
    <location>
        <begin position="817"/>
        <end position="829"/>
    </location>
</feature>
<feature type="domain" description="Laminin EGF-like" evidence="15">
    <location>
        <begin position="1075"/>
        <end position="1122"/>
    </location>
</feature>
<feature type="chain" id="PRO_5043606826" description="Laminin subunit beta-1" evidence="14">
    <location>
        <begin position="22"/>
        <end position="1769"/>
    </location>
</feature>
<feature type="disulfide bond" evidence="12">
    <location>
        <begin position="429"/>
        <end position="438"/>
    </location>
</feature>
<keyword evidence="6" id="KW-0084">Basement membrane</keyword>
<dbReference type="Gene3D" id="2.170.300.10">
    <property type="entry name" value="Tie2 ligand-binding domain superfamily"/>
    <property type="match status" value="2"/>
</dbReference>
<feature type="disulfide bond" evidence="12">
    <location>
        <begin position="1077"/>
        <end position="1094"/>
    </location>
</feature>
<dbReference type="InterPro" id="IPR002049">
    <property type="entry name" value="LE_dom"/>
</dbReference>
<feature type="disulfide bond" evidence="12">
    <location>
        <begin position="769"/>
        <end position="781"/>
    </location>
</feature>
<comment type="subcellular location">
    <subcellularLocation>
        <location evidence="1">Secreted</location>
        <location evidence="1">Extracellular space</location>
        <location evidence="1">Extracellular matrix</location>
        <location evidence="1">Basement membrane</location>
    </subcellularLocation>
</comment>
<evidence type="ECO:0000256" key="12">
    <source>
        <dbReference type="PROSITE-ProRule" id="PRU00460"/>
    </source>
</evidence>
<feature type="disulfide bond" evidence="12">
    <location>
        <begin position="771"/>
        <end position="788"/>
    </location>
</feature>
<dbReference type="Proteomes" id="UP001497497">
    <property type="component" value="Unassembled WGS sequence"/>
</dbReference>
<evidence type="ECO:0000256" key="13">
    <source>
        <dbReference type="SAM" id="Coils"/>
    </source>
</evidence>
<feature type="domain" description="Laminin EGF-like" evidence="15">
    <location>
        <begin position="1024"/>
        <end position="1074"/>
    </location>
</feature>
<dbReference type="FunFam" id="2.10.25.10:FF:000138">
    <property type="entry name" value="Laminin subunit beta 1"/>
    <property type="match status" value="1"/>
</dbReference>
<keyword evidence="4 14" id="KW-0732">Signal</keyword>
<dbReference type="FunFam" id="2.10.25.10:FF:000065">
    <property type="entry name" value="Laminin subunit beta 1"/>
    <property type="match status" value="1"/>
</dbReference>
<dbReference type="SMART" id="SM00180">
    <property type="entry name" value="EGF_Lam"/>
    <property type="match status" value="13"/>
</dbReference>
<feature type="domain" description="Laminin N-terminal" evidence="17">
    <location>
        <begin position="30"/>
        <end position="268"/>
    </location>
</feature>
<keyword evidence="9 12" id="KW-1015">Disulfide bond</keyword>
<feature type="coiled-coil region" evidence="13">
    <location>
        <begin position="1541"/>
        <end position="1652"/>
    </location>
</feature>
<keyword evidence="3" id="KW-0272">Extracellular matrix</keyword>
<accession>A0AAV2HWA7</accession>
<dbReference type="Pfam" id="PF24973">
    <property type="entry name" value="EGF_LMN_ATRN"/>
    <property type="match status" value="2"/>
</dbReference>
<evidence type="ECO:0000259" key="17">
    <source>
        <dbReference type="PROSITE" id="PS51117"/>
    </source>
</evidence>
<organism evidence="18 19">
    <name type="scientific">Lymnaea stagnalis</name>
    <name type="common">Great pond snail</name>
    <name type="synonym">Helix stagnalis</name>
    <dbReference type="NCBI Taxonomy" id="6523"/>
    <lineage>
        <taxon>Eukaryota</taxon>
        <taxon>Metazoa</taxon>
        <taxon>Spiralia</taxon>
        <taxon>Lophotrochozoa</taxon>
        <taxon>Mollusca</taxon>
        <taxon>Gastropoda</taxon>
        <taxon>Heterobranchia</taxon>
        <taxon>Euthyneura</taxon>
        <taxon>Panpulmonata</taxon>
        <taxon>Hygrophila</taxon>
        <taxon>Lymnaeoidea</taxon>
        <taxon>Lymnaeidae</taxon>
        <taxon>Lymnaea</taxon>
    </lineage>
</organism>
<evidence type="ECO:0000256" key="6">
    <source>
        <dbReference type="ARBA" id="ARBA00022869"/>
    </source>
</evidence>
<dbReference type="InterPro" id="IPR056863">
    <property type="entry name" value="LMN_ATRN_NET-like_EGF"/>
</dbReference>
<feature type="disulfide bond" evidence="12">
    <location>
        <begin position="1144"/>
        <end position="1153"/>
    </location>
</feature>
<comment type="caution">
    <text evidence="12">Lacks conserved residue(s) required for the propagation of feature annotation.</text>
</comment>
<feature type="disulfide bond" evidence="12">
    <location>
        <begin position="1075"/>
        <end position="1087"/>
    </location>
</feature>
<keyword evidence="7" id="KW-0130">Cell adhesion</keyword>
<dbReference type="InterPro" id="IPR050440">
    <property type="entry name" value="Laminin/Netrin_ECM"/>
</dbReference>
<dbReference type="InterPro" id="IPR008211">
    <property type="entry name" value="Laminin_N"/>
</dbReference>
<dbReference type="InterPro" id="IPR000742">
    <property type="entry name" value="EGF"/>
</dbReference>
<dbReference type="CDD" id="cd06503">
    <property type="entry name" value="ATP-synt_Fo_b"/>
    <property type="match status" value="1"/>
</dbReference>
<evidence type="ECO:0000256" key="10">
    <source>
        <dbReference type="ARBA" id="ARBA00023180"/>
    </source>
</evidence>
<dbReference type="GO" id="GO:0009887">
    <property type="term" value="P:animal organ morphogenesis"/>
    <property type="evidence" value="ECO:0007669"/>
    <property type="project" value="TreeGrafter"/>
</dbReference>
<feature type="disulfide bond" evidence="12">
    <location>
        <begin position="481"/>
        <end position="490"/>
    </location>
</feature>
<keyword evidence="19" id="KW-1185">Reference proteome</keyword>
<dbReference type="Pfam" id="PF00053">
    <property type="entry name" value="EGF_laminin"/>
    <property type="match status" value="11"/>
</dbReference>
<feature type="domain" description="Laminin EGF-like" evidence="15">
    <location>
        <begin position="769"/>
        <end position="816"/>
    </location>
</feature>
<feature type="disulfide bond" evidence="12">
    <location>
        <begin position="1047"/>
        <end position="1056"/>
    </location>
</feature>
<dbReference type="PANTHER" id="PTHR10574">
    <property type="entry name" value="NETRIN/LAMININ-RELATED"/>
    <property type="match status" value="1"/>
</dbReference>
<dbReference type="FunFam" id="2.10.25.10:FF:000130">
    <property type="entry name" value="Laminin subunit beta 1"/>
    <property type="match status" value="1"/>
</dbReference>
<keyword evidence="2" id="KW-0964">Secreted</keyword>
<comment type="caution">
    <text evidence="18">The sequence shown here is derived from an EMBL/GenBank/DDBJ whole genome shotgun (WGS) entry which is preliminary data.</text>
</comment>
<feature type="disulfide bond" evidence="12">
    <location>
        <begin position="1125"/>
        <end position="1142"/>
    </location>
</feature>
<feature type="domain" description="Laminin EGF-like" evidence="15">
    <location>
        <begin position="817"/>
        <end position="862"/>
    </location>
</feature>
<keyword evidence="8 13" id="KW-0175">Coiled coil</keyword>
<dbReference type="PROSITE" id="PS51117">
    <property type="entry name" value="LAMININ_NTER"/>
    <property type="match status" value="1"/>
</dbReference>
<dbReference type="FunFam" id="2.10.25.10:FF:000011">
    <property type="entry name" value="Cadherin EGF LAG seven-pass G-type receptor"/>
    <property type="match status" value="2"/>
</dbReference>
<evidence type="ECO:0000313" key="18">
    <source>
        <dbReference type="EMBL" id="CAL1537788.1"/>
    </source>
</evidence>
<feature type="coiled-coil region" evidence="13">
    <location>
        <begin position="1700"/>
        <end position="1758"/>
    </location>
</feature>
<feature type="domain" description="Laminin EGF-like" evidence="15">
    <location>
        <begin position="863"/>
        <end position="912"/>
    </location>
</feature>
<dbReference type="PANTHER" id="PTHR10574:SF375">
    <property type="entry name" value="LAMININ SUBUNIT BETA-1"/>
    <property type="match status" value="1"/>
</dbReference>
<evidence type="ECO:0000256" key="3">
    <source>
        <dbReference type="ARBA" id="ARBA00022530"/>
    </source>
</evidence>
<reference evidence="18 19" key="1">
    <citation type="submission" date="2024-04" db="EMBL/GenBank/DDBJ databases">
        <authorList>
            <consortium name="Genoscope - CEA"/>
            <person name="William W."/>
        </authorList>
    </citation>
    <scope>NUCLEOTIDE SEQUENCE [LARGE SCALE GENOMIC DNA]</scope>
</reference>